<evidence type="ECO:0000256" key="2">
    <source>
        <dbReference type="SAM" id="MobiDB-lite"/>
    </source>
</evidence>
<sequence length="1617" mass="180379">MKDPKKRMSSKRLWGLVGLTLFSIVSATVLFTKTTPLLAKTEDSAETSEINTPNQQLDSSITDSLGIQTQANDLGRALDPIENESGLKVTPKVLKLSQYDYFPDLNNEEDLKRLFSKRVIPHPDYGATYEYVDEGGYPTSFYSDQVGFQMIYVKVTENYDGTSVQVPIPVTVTDLGTSFLLKNQVALQIDNVNGKIILYPEETVNKTEEQLQQLVKEKSMVRAWNVENGTEVSANVIKTTISVTSVGTYKAEFEVTMGYGAEEQKASVQKTVIVFGANPKAYVTVAQYDTLEFDYPPKNLFSKFQTLDNGTGESATYQFVDENGNEIDTFDTTVVGFQWAYVKMTESNDESISTIIKVPINVTSEDTTALLKNKVMVKSDAKVLFYPDETQGKSKEEILEMIKYRVELSAWNMSTGEEIPASFVDTTTVNNSVGSYTGTIRVELNGESATTTRKVIVFGANSQPYVTIGQDEYLELIPTNLFKKIQTVNDESEANAYFEFVNENGEYIGNVDTQTVGFQWAYVKMTQVDDDNVSTIIQVPINVTSEDTTALLKNKVMVESDTQTLFFQHETKGKSKDELIDLVKSRVHANAWNMSTGEMVPASVTETTMVNNSVGTYTITIKVELDGEVETTTRQITVFGADLKSPYYAKVEQNELLDMGNNASNLFSKYQSETSNTADSAYFEWVNESGEPTEDGNFDSRQVGFQWGYIKMSEMYNDEISTIIPIPITVTFEKQTVIVESKAGLSFEKNRPFTPNEFKDKTDQEINEVLTKALSPKAWDLTSGEKLEARITQTMIDESSSGSVEVSAKVTLNNQQLTYNFKIYIIPAQIFEDDEIDSWTSIQLGSIEGVITNPINGSQMGFPKRGISTNSEEEAEHGFIIKDANNVGYVFSGGEGRVSDIPGVNNKALYNSGSEWSTWDGLGQAGITPHITFSYYLRKDNKLKQILLDEKNEILYVYDLSLNRNLNFSIHLNMYNMGDKAKKFSMLESVDTDYYTDSVPIYALENNSGFYMEPSSESRFSIKLKDSNGNWLSGYTKYIVGGYSSIGVAGSTNYFGNDFMKTGDESQNYAAGEVIISGVDSAYQLGAPWKNIAPKKALEAGYEVFAGDEIPYMQMKANPEVFTVYQDHNTDFDIKYKLSEIPYVGDRGTVYITYPNGKEVTMPFTANSNKEFNGKFKIPRAELPEKLNEEPGTIKSYKTGLLAINDTEGSYKGLPSQDYSITIKAYNLGAKPVPQIIQKGEEFKKKASELIQNAVILPGHTPSYEYEGDMPDTSVTGLTSVTVRMTDRDQPEKTTLIKVPIQVIDKTPPTSGLYLVANDFSSSGESFQELPESERDELILKKSEAIAWDIETGSMDKIKLSVESTTLPVNPAQGSYKATIKATKDTETIKKTITIDIQSNQKVNVEFVDETGESLHDKITFDKTIGTTIDLTKEKEVQKALETILAKNYQLVKKPDNETQIPVTSEESTVQYQFKGMLYIQSSPNFLNFGRKSLGLPFIKVEKAKYDKPLIVWDNRKNGGAWDLTATLKKPLTSQEDQSKILPSAIRYKVSDSETIILSENTTQSIAERTHESKGQYNVSNEWDKNETGLLLEVPSGEVLQAGGYRATILWQVQSTP</sequence>
<keyword evidence="1" id="KW-0677">Repeat</keyword>
<protein>
    <recommendedName>
        <fullName evidence="3">MucBP domain-containing protein</fullName>
    </recommendedName>
</protein>
<dbReference type="Proteomes" id="UP000013840">
    <property type="component" value="Unassembled WGS sequence"/>
</dbReference>
<proteinExistence type="predicted"/>
<accession>R3WFY9</accession>
<evidence type="ECO:0000313" key="4">
    <source>
        <dbReference type="EMBL" id="EOL46372.1"/>
    </source>
</evidence>
<dbReference type="InterPro" id="IPR009459">
    <property type="entry name" value="MucBP_dom"/>
</dbReference>
<dbReference type="RefSeq" id="WP_010771477.1">
    <property type="nucleotide sequence ID" value="NZ_KB946333.1"/>
</dbReference>
<reference evidence="4 5" key="1">
    <citation type="submission" date="2013-02" db="EMBL/GenBank/DDBJ databases">
        <title>The Genome Sequence of Enterococcus caccae BAA-1240.</title>
        <authorList>
            <consortium name="The Broad Institute Genome Sequencing Platform"/>
            <consortium name="The Broad Institute Genome Sequencing Center for Infectious Disease"/>
            <person name="Earl A.M."/>
            <person name="Gilmore M.S."/>
            <person name="Lebreton F."/>
            <person name="Walker B."/>
            <person name="Young S.K."/>
            <person name="Zeng Q."/>
            <person name="Gargeya S."/>
            <person name="Fitzgerald M."/>
            <person name="Haas B."/>
            <person name="Abouelleil A."/>
            <person name="Alvarado L."/>
            <person name="Arachchi H.M."/>
            <person name="Berlin A.M."/>
            <person name="Chapman S.B."/>
            <person name="Dewar J."/>
            <person name="Goldberg J."/>
            <person name="Griggs A."/>
            <person name="Gujja S."/>
            <person name="Hansen M."/>
            <person name="Howarth C."/>
            <person name="Imamovic A."/>
            <person name="Larimer J."/>
            <person name="McCowan C."/>
            <person name="Murphy C."/>
            <person name="Neiman D."/>
            <person name="Pearson M."/>
            <person name="Priest M."/>
            <person name="Roberts A."/>
            <person name="Saif S."/>
            <person name="Shea T."/>
            <person name="Sisk P."/>
            <person name="Sykes S."/>
            <person name="Wortman J."/>
            <person name="Nusbaum C."/>
            <person name="Birren B."/>
        </authorList>
    </citation>
    <scope>NUCLEOTIDE SEQUENCE [LARGE SCALE GENOMIC DNA]</scope>
    <source>
        <strain evidence="4 5">ATCC BAA-1240</strain>
    </source>
</reference>
<organism evidence="4 5">
    <name type="scientific">Enterococcus caccae ATCC BAA-1240</name>
    <dbReference type="NCBI Taxonomy" id="1158612"/>
    <lineage>
        <taxon>Bacteria</taxon>
        <taxon>Bacillati</taxon>
        <taxon>Bacillota</taxon>
        <taxon>Bacilli</taxon>
        <taxon>Lactobacillales</taxon>
        <taxon>Enterococcaceae</taxon>
        <taxon>Enterococcus</taxon>
    </lineage>
</organism>
<evidence type="ECO:0000313" key="5">
    <source>
        <dbReference type="Proteomes" id="UP000013840"/>
    </source>
</evidence>
<feature type="region of interest" description="Disordered" evidence="2">
    <location>
        <begin position="42"/>
        <end position="61"/>
    </location>
</feature>
<comment type="caution">
    <text evidence="4">The sequence shown here is derived from an EMBL/GenBank/DDBJ whole genome shotgun (WGS) entry which is preliminary data.</text>
</comment>
<dbReference type="PATRIC" id="fig|1158612.3.peg.1325"/>
<dbReference type="OrthoDB" id="2365040at2"/>
<feature type="compositionally biased region" description="Polar residues" evidence="2">
    <location>
        <begin position="47"/>
        <end position="61"/>
    </location>
</feature>
<dbReference type="STRING" id="317735.RU98_GL002538"/>
<feature type="domain" description="MucBP" evidence="3">
    <location>
        <begin position="1402"/>
        <end position="1474"/>
    </location>
</feature>
<evidence type="ECO:0000259" key="3">
    <source>
        <dbReference type="Pfam" id="PF06458"/>
    </source>
</evidence>
<name>R3WFY9_9ENTE</name>
<keyword evidence="5" id="KW-1185">Reference proteome</keyword>
<dbReference type="Pfam" id="PF06458">
    <property type="entry name" value="MucBP"/>
    <property type="match status" value="1"/>
</dbReference>
<evidence type="ECO:0000256" key="1">
    <source>
        <dbReference type="ARBA" id="ARBA00022737"/>
    </source>
</evidence>
<dbReference type="EMBL" id="AJAU01000016">
    <property type="protein sequence ID" value="EOL46372.1"/>
    <property type="molecule type" value="Genomic_DNA"/>
</dbReference>
<gene>
    <name evidence="4" type="ORF">UC7_01339</name>
</gene>
<dbReference type="Gene3D" id="3.10.20.320">
    <property type="entry name" value="Putative peptidoglycan bound protein (lpxtg motif)"/>
    <property type="match status" value="1"/>
</dbReference>